<dbReference type="PROSITE" id="PS50109">
    <property type="entry name" value="HIS_KIN"/>
    <property type="match status" value="1"/>
</dbReference>
<dbReference type="SMART" id="SM00388">
    <property type="entry name" value="HisKA"/>
    <property type="match status" value="1"/>
</dbReference>
<evidence type="ECO:0000256" key="7">
    <source>
        <dbReference type="ARBA" id="ARBA00022741"/>
    </source>
</evidence>
<evidence type="ECO:0000256" key="5">
    <source>
        <dbReference type="ARBA" id="ARBA00022617"/>
    </source>
</evidence>
<keyword evidence="6" id="KW-0808">Transferase</keyword>
<comment type="cofactor">
    <cofactor evidence="2">
        <name>heme</name>
        <dbReference type="ChEBI" id="CHEBI:30413"/>
    </cofactor>
</comment>
<evidence type="ECO:0000256" key="2">
    <source>
        <dbReference type="ARBA" id="ARBA00001971"/>
    </source>
</evidence>
<evidence type="ECO:0000256" key="3">
    <source>
        <dbReference type="ARBA" id="ARBA00012438"/>
    </source>
</evidence>
<keyword evidence="18" id="KW-1185">Reference proteome</keyword>
<dbReference type="Pfam" id="PF00512">
    <property type="entry name" value="HisKA"/>
    <property type="match status" value="1"/>
</dbReference>
<dbReference type="RefSeq" id="WP_181761971.1">
    <property type="nucleotide sequence ID" value="NZ_BMCR01000003.1"/>
</dbReference>
<evidence type="ECO:0000256" key="8">
    <source>
        <dbReference type="ARBA" id="ARBA00022777"/>
    </source>
</evidence>
<dbReference type="SMART" id="SM00387">
    <property type="entry name" value="HATPase_c"/>
    <property type="match status" value="1"/>
</dbReference>
<keyword evidence="5" id="KW-0479">Metal-binding</keyword>
<evidence type="ECO:0000313" key="18">
    <source>
        <dbReference type="Proteomes" id="UP000559404"/>
    </source>
</evidence>
<evidence type="ECO:0000256" key="4">
    <source>
        <dbReference type="ARBA" id="ARBA00022553"/>
    </source>
</evidence>
<dbReference type="NCBIfam" id="TIGR00229">
    <property type="entry name" value="sensory_box"/>
    <property type="match status" value="1"/>
</dbReference>
<dbReference type="GO" id="GO:0000155">
    <property type="term" value="F:phosphorelay sensor kinase activity"/>
    <property type="evidence" value="ECO:0007669"/>
    <property type="project" value="InterPro"/>
</dbReference>
<dbReference type="InterPro" id="IPR004358">
    <property type="entry name" value="Sig_transdc_His_kin-like_C"/>
</dbReference>
<proteinExistence type="predicted"/>
<dbReference type="EC" id="2.7.13.3" evidence="3"/>
<organism evidence="17 18">
    <name type="scientific">Stappia taiwanensis</name>
    <dbReference type="NCBI Taxonomy" id="992267"/>
    <lineage>
        <taxon>Bacteria</taxon>
        <taxon>Pseudomonadati</taxon>
        <taxon>Pseudomonadota</taxon>
        <taxon>Alphaproteobacteria</taxon>
        <taxon>Hyphomicrobiales</taxon>
        <taxon>Stappiaceae</taxon>
        <taxon>Stappia</taxon>
    </lineage>
</organism>
<dbReference type="EMBL" id="JACEON010000024">
    <property type="protein sequence ID" value="MBA4613773.1"/>
    <property type="molecule type" value="Genomic_DNA"/>
</dbReference>
<dbReference type="GO" id="GO:0005524">
    <property type="term" value="F:ATP binding"/>
    <property type="evidence" value="ECO:0007669"/>
    <property type="project" value="UniProtKB-KW"/>
</dbReference>
<dbReference type="PROSITE" id="PS50113">
    <property type="entry name" value="PAC"/>
    <property type="match status" value="1"/>
</dbReference>
<comment type="function">
    <text evidence="12">Putative oxygen sensor; modulates the activity of FixJ, a transcriptional activator of nitrogen fixation fixK gene. FixL probably acts as a kinase that phosphorylates FixJ.</text>
</comment>
<dbReference type="InterPro" id="IPR000700">
    <property type="entry name" value="PAS-assoc_C"/>
</dbReference>
<dbReference type="AlphaFoldDB" id="A0A838Y488"/>
<name>A0A838Y488_9HYPH</name>
<dbReference type="Gene3D" id="1.10.287.130">
    <property type="match status" value="1"/>
</dbReference>
<dbReference type="InterPro" id="IPR005467">
    <property type="entry name" value="His_kinase_dom"/>
</dbReference>
<dbReference type="SUPFAM" id="SSF47384">
    <property type="entry name" value="Homodimeric domain of signal transducing histidine kinase"/>
    <property type="match status" value="1"/>
</dbReference>
<keyword evidence="4" id="KW-0597">Phosphoprotein</keyword>
<gene>
    <name evidence="17" type="ORF">H1W37_19115</name>
</gene>
<keyword evidence="9" id="KW-0067">ATP-binding</keyword>
<dbReference type="Pfam" id="PF02518">
    <property type="entry name" value="HATPase_c"/>
    <property type="match status" value="1"/>
</dbReference>
<comment type="catalytic activity">
    <reaction evidence="1">
        <text>ATP + protein L-histidine = ADP + protein N-phospho-L-histidine.</text>
        <dbReference type="EC" id="2.7.13.3"/>
    </reaction>
</comment>
<dbReference type="CDD" id="cd00130">
    <property type="entry name" value="PAS"/>
    <property type="match status" value="1"/>
</dbReference>
<dbReference type="Gene3D" id="3.30.565.10">
    <property type="entry name" value="Histidine kinase-like ATPase, C-terminal domain"/>
    <property type="match status" value="1"/>
</dbReference>
<evidence type="ECO:0000256" key="6">
    <source>
        <dbReference type="ARBA" id="ARBA00022679"/>
    </source>
</evidence>
<evidence type="ECO:0000259" key="14">
    <source>
        <dbReference type="PROSITE" id="PS50109"/>
    </source>
</evidence>
<feature type="domain" description="PAC" evidence="16">
    <location>
        <begin position="93"/>
        <end position="143"/>
    </location>
</feature>
<evidence type="ECO:0000256" key="9">
    <source>
        <dbReference type="ARBA" id="ARBA00022840"/>
    </source>
</evidence>
<keyword evidence="7" id="KW-0547">Nucleotide-binding</keyword>
<evidence type="ECO:0000259" key="15">
    <source>
        <dbReference type="PROSITE" id="PS50112"/>
    </source>
</evidence>
<dbReference type="SMART" id="SM00091">
    <property type="entry name" value="PAS"/>
    <property type="match status" value="1"/>
</dbReference>
<keyword evidence="5" id="KW-0349">Heme</keyword>
<feature type="domain" description="PAS" evidence="15">
    <location>
        <begin position="16"/>
        <end position="86"/>
    </location>
</feature>
<comment type="caution">
    <text evidence="17">The sequence shown here is derived from an EMBL/GenBank/DDBJ whole genome shotgun (WGS) entry which is preliminary data.</text>
</comment>
<evidence type="ECO:0000259" key="16">
    <source>
        <dbReference type="PROSITE" id="PS50113"/>
    </source>
</evidence>
<dbReference type="Pfam" id="PF00989">
    <property type="entry name" value="PAS"/>
    <property type="match status" value="1"/>
</dbReference>
<dbReference type="PANTHER" id="PTHR43065:SF42">
    <property type="entry name" value="TWO-COMPONENT SENSOR PPRA"/>
    <property type="match status" value="1"/>
</dbReference>
<dbReference type="InterPro" id="IPR036890">
    <property type="entry name" value="HATPase_C_sf"/>
</dbReference>
<feature type="domain" description="Histidine kinase" evidence="14">
    <location>
        <begin position="163"/>
        <end position="377"/>
    </location>
</feature>
<accession>A0A838Y488</accession>
<reference evidence="17 18" key="2">
    <citation type="submission" date="2020-08" db="EMBL/GenBank/DDBJ databases">
        <title>Stappia taiwanensis sp. nov., isolated from a coastal thermal spring.</title>
        <authorList>
            <person name="Kampfer P."/>
        </authorList>
    </citation>
    <scope>NUCLEOTIDE SEQUENCE [LARGE SCALE GENOMIC DNA]</scope>
    <source>
        <strain evidence="17 18">DSM 23284</strain>
    </source>
</reference>
<keyword evidence="10" id="KW-0408">Iron</keyword>
<dbReference type="Gene3D" id="3.30.450.20">
    <property type="entry name" value="PAS domain"/>
    <property type="match status" value="1"/>
</dbReference>
<dbReference type="InterPro" id="IPR003594">
    <property type="entry name" value="HATPase_dom"/>
</dbReference>
<keyword evidence="8" id="KW-0418">Kinase</keyword>
<evidence type="ECO:0000256" key="11">
    <source>
        <dbReference type="ARBA" id="ARBA00023012"/>
    </source>
</evidence>
<dbReference type="PANTHER" id="PTHR43065">
    <property type="entry name" value="SENSOR HISTIDINE KINASE"/>
    <property type="match status" value="1"/>
</dbReference>
<evidence type="ECO:0000256" key="1">
    <source>
        <dbReference type="ARBA" id="ARBA00000085"/>
    </source>
</evidence>
<dbReference type="InterPro" id="IPR000014">
    <property type="entry name" value="PAS"/>
</dbReference>
<reference evidence="17 18" key="1">
    <citation type="submission" date="2020-07" db="EMBL/GenBank/DDBJ databases">
        <authorList>
            <person name="Li M."/>
        </authorList>
    </citation>
    <scope>NUCLEOTIDE SEQUENCE [LARGE SCALE GENOMIC DNA]</scope>
    <source>
        <strain evidence="17 18">DSM 23284</strain>
    </source>
</reference>
<protein>
    <recommendedName>
        <fullName evidence="13">Sensor protein FixL</fullName>
        <ecNumber evidence="3">2.7.13.3</ecNumber>
    </recommendedName>
</protein>
<dbReference type="CDD" id="cd00082">
    <property type="entry name" value="HisKA"/>
    <property type="match status" value="1"/>
</dbReference>
<dbReference type="InterPro" id="IPR035965">
    <property type="entry name" value="PAS-like_dom_sf"/>
</dbReference>
<evidence type="ECO:0000313" key="17">
    <source>
        <dbReference type="EMBL" id="MBA4613773.1"/>
    </source>
</evidence>
<evidence type="ECO:0000256" key="12">
    <source>
        <dbReference type="ARBA" id="ARBA00059827"/>
    </source>
</evidence>
<dbReference type="Proteomes" id="UP000559404">
    <property type="component" value="Unassembled WGS sequence"/>
</dbReference>
<dbReference type="InterPro" id="IPR036097">
    <property type="entry name" value="HisK_dim/P_sf"/>
</dbReference>
<dbReference type="InterPro" id="IPR003661">
    <property type="entry name" value="HisK_dim/P_dom"/>
</dbReference>
<dbReference type="PRINTS" id="PR00344">
    <property type="entry name" value="BCTRLSENSOR"/>
</dbReference>
<evidence type="ECO:0000256" key="13">
    <source>
        <dbReference type="ARBA" id="ARBA00070616"/>
    </source>
</evidence>
<evidence type="ECO:0000256" key="10">
    <source>
        <dbReference type="ARBA" id="ARBA00023004"/>
    </source>
</evidence>
<dbReference type="GO" id="GO:0006355">
    <property type="term" value="P:regulation of DNA-templated transcription"/>
    <property type="evidence" value="ECO:0007669"/>
    <property type="project" value="InterPro"/>
</dbReference>
<sequence>MDEDQSGGGPVTPSVSEARLSSVLGTAVDGIVVMDHQARILLFNTACEKLFGYTADEVRGQNVKILMPEDFALAHDRFVSNYLTTGEKRIIGIGREVRGKHRDGREFPIELSVGEAVTPEGRQFIGIMRDISARKAVEQRLAQAQAQLVSMTRISALDEMGAAIAHELNQPLTAIMLYLQAAKRQASSGSGADSKLVEIVDKGVNEAERASKIIQRMRRFVEKREPERRAVAVAPLIRECLELVTLGNACDGVAFAIDVEDDLPQISADPVQVQQVLVNLIRNALEAVRAVEDKRVSVSAGVRERDMIIRVSDSGGGVPAELVPNLFKAFSGSKKKGLGLGLAISRSIAQNHGGDLAVEQAGSGGGAAFVLRLPLSVGRASAEAQDAGEGMKGSSE</sequence>
<keyword evidence="11" id="KW-0902">Two-component regulatory system</keyword>
<dbReference type="SUPFAM" id="SSF55785">
    <property type="entry name" value="PYP-like sensor domain (PAS domain)"/>
    <property type="match status" value="1"/>
</dbReference>
<dbReference type="PROSITE" id="PS50112">
    <property type="entry name" value="PAS"/>
    <property type="match status" value="1"/>
</dbReference>
<dbReference type="SUPFAM" id="SSF55874">
    <property type="entry name" value="ATPase domain of HSP90 chaperone/DNA topoisomerase II/histidine kinase"/>
    <property type="match status" value="1"/>
</dbReference>
<dbReference type="InterPro" id="IPR013767">
    <property type="entry name" value="PAS_fold"/>
</dbReference>
<dbReference type="FunFam" id="3.30.450.20:FF:000060">
    <property type="entry name" value="Sensor protein FixL"/>
    <property type="match status" value="1"/>
</dbReference>